<dbReference type="AlphaFoldDB" id="A0A0G0UC42"/>
<dbReference type="Pfam" id="PF18895">
    <property type="entry name" value="T4SS_pilin"/>
    <property type="match status" value="1"/>
</dbReference>
<feature type="chain" id="PRO_5002534685" description="Integral membrane protein" evidence="2">
    <location>
        <begin position="25"/>
        <end position="131"/>
    </location>
</feature>
<gene>
    <name evidence="3" type="ORF">UU35_C0011G0007</name>
</gene>
<keyword evidence="1" id="KW-0812">Transmembrane</keyword>
<dbReference type="NCBIfam" id="NF045849">
    <property type="entry name" value="ICE_MMCAP2_0565"/>
    <property type="match status" value="1"/>
</dbReference>
<feature type="signal peptide" evidence="2">
    <location>
        <begin position="1"/>
        <end position="24"/>
    </location>
</feature>
<evidence type="ECO:0000256" key="1">
    <source>
        <dbReference type="SAM" id="Phobius"/>
    </source>
</evidence>
<feature type="transmembrane region" description="Helical" evidence="1">
    <location>
        <begin position="105"/>
        <end position="130"/>
    </location>
</feature>
<proteinExistence type="predicted"/>
<keyword evidence="2" id="KW-0732">Signal</keyword>
<dbReference type="EMBL" id="LCAH01000011">
    <property type="protein sequence ID" value="KKR86554.1"/>
    <property type="molecule type" value="Genomic_DNA"/>
</dbReference>
<accession>A0A0G0UC42</accession>
<evidence type="ECO:0008006" key="5">
    <source>
        <dbReference type="Google" id="ProtNLM"/>
    </source>
</evidence>
<dbReference type="InterPro" id="IPR043993">
    <property type="entry name" value="T4SS_pilin"/>
</dbReference>
<dbReference type="Proteomes" id="UP000034616">
    <property type="component" value="Unassembled WGS sequence"/>
</dbReference>
<comment type="caution">
    <text evidence="3">The sequence shown here is derived from an EMBL/GenBank/DDBJ whole genome shotgun (WGS) entry which is preliminary data.</text>
</comment>
<keyword evidence="1" id="KW-1133">Transmembrane helix</keyword>
<feature type="transmembrane region" description="Helical" evidence="1">
    <location>
        <begin position="57"/>
        <end position="84"/>
    </location>
</feature>
<reference evidence="3 4" key="1">
    <citation type="journal article" date="2015" name="Nature">
        <title>rRNA introns, odd ribosomes, and small enigmatic genomes across a large radiation of phyla.</title>
        <authorList>
            <person name="Brown C.T."/>
            <person name="Hug L.A."/>
            <person name="Thomas B.C."/>
            <person name="Sharon I."/>
            <person name="Castelle C.J."/>
            <person name="Singh A."/>
            <person name="Wilkins M.J."/>
            <person name="Williams K.H."/>
            <person name="Banfield J.F."/>
        </authorList>
    </citation>
    <scope>NUCLEOTIDE SEQUENCE [LARGE SCALE GENOMIC DNA]</scope>
</reference>
<evidence type="ECO:0000313" key="4">
    <source>
        <dbReference type="Proteomes" id="UP000034616"/>
    </source>
</evidence>
<protein>
    <recommendedName>
        <fullName evidence="5">Integral membrane protein</fullName>
    </recommendedName>
</protein>
<organism evidence="3 4">
    <name type="scientific">Candidatus Uhrbacteria bacterium GW2011_GWC2_41_11</name>
    <dbReference type="NCBI Taxonomy" id="1618985"/>
    <lineage>
        <taxon>Bacteria</taxon>
        <taxon>Candidatus Uhriibacteriota</taxon>
    </lineage>
</organism>
<sequence>MNSFLPALSAIIQTSVLFPLVAKAQTAPEGLTGANTALTNVGTGLGTSSQTTDLPTLIGNIISVGLGFMGVLLVVMIVYAGFIYATSQGDDAKIKSAKKMISSSIVGLVLVVAAYAIASYVISAISTAVAK</sequence>
<evidence type="ECO:0000313" key="3">
    <source>
        <dbReference type="EMBL" id="KKR86554.1"/>
    </source>
</evidence>
<keyword evidence="1" id="KW-0472">Membrane</keyword>
<evidence type="ECO:0000256" key="2">
    <source>
        <dbReference type="SAM" id="SignalP"/>
    </source>
</evidence>
<name>A0A0G0UC42_9BACT</name>